<feature type="transmembrane region" description="Helical" evidence="8">
    <location>
        <begin position="719"/>
        <end position="739"/>
    </location>
</feature>
<feature type="region of interest" description="Disordered" evidence="7">
    <location>
        <begin position="336"/>
        <end position="398"/>
    </location>
</feature>
<dbReference type="Pfam" id="PF14703">
    <property type="entry name" value="PHM7_cyt"/>
    <property type="match status" value="1"/>
</dbReference>
<accession>A0A1Z5JAT6</accession>
<evidence type="ECO:0000256" key="6">
    <source>
        <dbReference type="ARBA" id="ARBA00023136"/>
    </source>
</evidence>
<evidence type="ECO:0000256" key="7">
    <source>
        <dbReference type="SAM" id="MobiDB-lite"/>
    </source>
</evidence>
<comment type="subcellular location">
    <subcellularLocation>
        <location evidence="1">Membrane</location>
        <topology evidence="1">Multi-pass membrane protein</topology>
    </subcellularLocation>
</comment>
<sequence length="878" mass="97765">MAQSINEPDAFQRTYRDASVLRDMATIYGSLLVVAFFLFCIVRISFPHPYTIRRWTDNEDLKNSLAENQFGRFSWIWMLFTFSDDEIAEACGLDALCFLRTLWMGKKVCLLGMLNSLWLIPVYATSESSPETDKVTDWVVRITVSHVSPGSPRLIATVLSAYICFGYIMYLIVQEFEWFTAMRHKFLRKPRPSSYTVYVSNIPAELRSNDKLEEFFGHCFSGNPVVDVKVRVIANKLSDLVTKRAQTVIALENALAIKESSGSSPTRTTGSIGNIPGVGTAVAAIPMVGNAIVGERLDAIEVLSHELGCLNAEISHRISTMESIIFRHAPREFLSQPISSTRSGQENLRATESDKLLSQQNGRSPDRLYSEETTGGDVLSHTSGHSMQPDGPERPKALGVSNKAASAVGCVIESAKGASELASHAVRSAGNMIGVVAAGRDGEYYNGGFVSFRTLSLKYAALQMLHHDIPFVMSVSEAPGPQDVFWTNVGREHEDLQLGRLFSRTASVAICFLWTIPIAFIASLSSVESLKRQFEFVEKAIDEFPALEPILQQLAPLLLLLSNVILRQILRALSMWEGPVSGSIVEASTFTKLAAFLIIQTFFVSAISGSLFKEIKKIIEDPLSTIDLLANSLPAQSTFFIQLAFVSTATGLVFETLRIVPLIQAYLRKLLGPRSTEKQRQKPFLGLRPLSNPSHFQYSLNVAQFSILNFMIVMVYQVIAPLTCFFLCFCFILLRPAFLHQFMYIYPSLPDSGGKIWIRFIRIIQICMIVAQLTLVGLMGLKKAGIATPLLAPLLIITILFNAYLRQEHFRVAEYLPTKECLKVDLRNGDENFALSLVQGAYLQPELREKELFPENADDRRLVSLGLKPNDEESLTNL</sequence>
<dbReference type="InterPro" id="IPR032880">
    <property type="entry name" value="CSC1/OSCA1-like_N"/>
</dbReference>
<reference evidence="12 13" key="1">
    <citation type="journal article" date="2015" name="Plant Cell">
        <title>Oil accumulation by the oleaginous diatom Fistulifera solaris as revealed by the genome and transcriptome.</title>
        <authorList>
            <person name="Tanaka T."/>
            <person name="Maeda Y."/>
            <person name="Veluchamy A."/>
            <person name="Tanaka M."/>
            <person name="Abida H."/>
            <person name="Marechal E."/>
            <person name="Bowler C."/>
            <person name="Muto M."/>
            <person name="Sunaga Y."/>
            <person name="Tanaka M."/>
            <person name="Yoshino T."/>
            <person name="Taniguchi T."/>
            <person name="Fukuda Y."/>
            <person name="Nemoto M."/>
            <person name="Matsumoto M."/>
            <person name="Wong P.S."/>
            <person name="Aburatani S."/>
            <person name="Fujibuchi W."/>
        </authorList>
    </citation>
    <scope>NUCLEOTIDE SEQUENCE [LARGE SCALE GENOMIC DNA]</scope>
    <source>
        <strain evidence="12 13">JPCC DA0580</strain>
    </source>
</reference>
<evidence type="ECO:0000259" key="11">
    <source>
        <dbReference type="Pfam" id="PF14703"/>
    </source>
</evidence>
<dbReference type="PANTHER" id="PTHR13018">
    <property type="entry name" value="PROBABLE MEMBRANE PROTEIN DUF221-RELATED"/>
    <property type="match status" value="1"/>
</dbReference>
<keyword evidence="3" id="KW-0813">Transport</keyword>
<evidence type="ECO:0000256" key="5">
    <source>
        <dbReference type="ARBA" id="ARBA00022989"/>
    </source>
</evidence>
<evidence type="ECO:0000259" key="9">
    <source>
        <dbReference type="Pfam" id="PF02714"/>
    </source>
</evidence>
<evidence type="ECO:0000259" key="10">
    <source>
        <dbReference type="Pfam" id="PF13967"/>
    </source>
</evidence>
<feature type="transmembrane region" description="Helical" evidence="8">
    <location>
        <begin position="501"/>
        <end position="522"/>
    </location>
</feature>
<feature type="domain" description="CSC1/OSCA1-like 7TM region" evidence="9">
    <location>
        <begin position="500"/>
        <end position="779"/>
    </location>
</feature>
<proteinExistence type="inferred from homology"/>
<feature type="transmembrane region" description="Helical" evidence="8">
    <location>
        <begin position="590"/>
        <end position="612"/>
    </location>
</feature>
<dbReference type="EMBL" id="BDSP01000026">
    <property type="protein sequence ID" value="GAX10871.1"/>
    <property type="molecule type" value="Genomic_DNA"/>
</dbReference>
<feature type="compositionally biased region" description="Polar residues" evidence="7">
    <location>
        <begin position="336"/>
        <end position="348"/>
    </location>
</feature>
<keyword evidence="5 8" id="KW-1133">Transmembrane helix</keyword>
<dbReference type="AlphaFoldDB" id="A0A1Z5JAT6"/>
<dbReference type="Pfam" id="PF02714">
    <property type="entry name" value="RSN1_7TM"/>
    <property type="match status" value="1"/>
</dbReference>
<dbReference type="GO" id="GO:0005886">
    <property type="term" value="C:plasma membrane"/>
    <property type="evidence" value="ECO:0007669"/>
    <property type="project" value="TreeGrafter"/>
</dbReference>
<keyword evidence="4 8" id="KW-0812">Transmembrane</keyword>
<gene>
    <name evidence="12" type="ORF">FisN_31Hh079</name>
</gene>
<evidence type="ECO:0000313" key="12">
    <source>
        <dbReference type="EMBL" id="GAX10871.1"/>
    </source>
</evidence>
<protein>
    <recommendedName>
        <fullName evidence="14">CSC1/OSCA1-like 7TM region domain-containing protein</fullName>
    </recommendedName>
</protein>
<feature type="domain" description="CSC1/OSCA1-like cytosolic" evidence="11">
    <location>
        <begin position="194"/>
        <end position="319"/>
    </location>
</feature>
<dbReference type="InterPro" id="IPR003864">
    <property type="entry name" value="CSC1/OSCA1-like_7TM"/>
</dbReference>
<evidence type="ECO:0000313" key="13">
    <source>
        <dbReference type="Proteomes" id="UP000198406"/>
    </source>
</evidence>
<dbReference type="Pfam" id="PF13967">
    <property type="entry name" value="RSN1_TM"/>
    <property type="match status" value="1"/>
</dbReference>
<dbReference type="InterPro" id="IPR027815">
    <property type="entry name" value="CSC1/OSCA1-like_cyt"/>
</dbReference>
<dbReference type="Proteomes" id="UP000198406">
    <property type="component" value="Unassembled WGS sequence"/>
</dbReference>
<evidence type="ECO:0000256" key="3">
    <source>
        <dbReference type="ARBA" id="ARBA00022448"/>
    </source>
</evidence>
<evidence type="ECO:0000256" key="8">
    <source>
        <dbReference type="SAM" id="Phobius"/>
    </source>
</evidence>
<feature type="transmembrane region" description="Helical" evidence="8">
    <location>
        <begin position="25"/>
        <end position="46"/>
    </location>
</feature>
<evidence type="ECO:0000256" key="2">
    <source>
        <dbReference type="ARBA" id="ARBA00007779"/>
    </source>
</evidence>
<dbReference type="OrthoDB" id="1689567at2759"/>
<comment type="similarity">
    <text evidence="2">Belongs to the CSC1 (TC 1.A.17) family.</text>
</comment>
<dbReference type="PANTHER" id="PTHR13018:SF5">
    <property type="entry name" value="RE44586P"/>
    <property type="match status" value="1"/>
</dbReference>
<dbReference type="InParanoid" id="A0A1Z5JAT6"/>
<feature type="transmembrane region" description="Helical" evidence="8">
    <location>
        <begin position="639"/>
        <end position="660"/>
    </location>
</feature>
<feature type="transmembrane region" description="Helical" evidence="8">
    <location>
        <begin position="154"/>
        <end position="173"/>
    </location>
</feature>
<feature type="transmembrane region" description="Helical" evidence="8">
    <location>
        <begin position="760"/>
        <end position="780"/>
    </location>
</feature>
<dbReference type="InterPro" id="IPR045122">
    <property type="entry name" value="Csc1-like"/>
</dbReference>
<evidence type="ECO:0000256" key="1">
    <source>
        <dbReference type="ARBA" id="ARBA00004141"/>
    </source>
</evidence>
<feature type="transmembrane region" description="Helical" evidence="8">
    <location>
        <begin position="786"/>
        <end position="805"/>
    </location>
</feature>
<evidence type="ECO:0008006" key="14">
    <source>
        <dbReference type="Google" id="ProtNLM"/>
    </source>
</evidence>
<keyword evidence="13" id="KW-1185">Reference proteome</keyword>
<organism evidence="12 13">
    <name type="scientific">Fistulifera solaris</name>
    <name type="common">Oleaginous diatom</name>
    <dbReference type="NCBI Taxonomy" id="1519565"/>
    <lineage>
        <taxon>Eukaryota</taxon>
        <taxon>Sar</taxon>
        <taxon>Stramenopiles</taxon>
        <taxon>Ochrophyta</taxon>
        <taxon>Bacillariophyta</taxon>
        <taxon>Bacillariophyceae</taxon>
        <taxon>Bacillariophycidae</taxon>
        <taxon>Naviculales</taxon>
        <taxon>Naviculaceae</taxon>
        <taxon>Fistulifera</taxon>
    </lineage>
</organism>
<feature type="domain" description="CSC1/OSCA1-like N-terminal transmembrane" evidence="10">
    <location>
        <begin position="25"/>
        <end position="175"/>
    </location>
</feature>
<dbReference type="GO" id="GO:0005227">
    <property type="term" value="F:calcium-activated cation channel activity"/>
    <property type="evidence" value="ECO:0007669"/>
    <property type="project" value="InterPro"/>
</dbReference>
<comment type="caution">
    <text evidence="12">The sequence shown here is derived from an EMBL/GenBank/DDBJ whole genome shotgun (WGS) entry which is preliminary data.</text>
</comment>
<evidence type="ECO:0000256" key="4">
    <source>
        <dbReference type="ARBA" id="ARBA00022692"/>
    </source>
</evidence>
<keyword evidence="6 8" id="KW-0472">Membrane</keyword>
<name>A0A1Z5JAT6_FISSO</name>